<dbReference type="PRINTS" id="PR01337">
    <property type="entry name" value="TYPE3OMGPROT"/>
</dbReference>
<dbReference type="HAMAP" id="MF_02219">
    <property type="entry name" value="Type_III_secretin"/>
    <property type="match status" value="1"/>
</dbReference>
<keyword evidence="3" id="KW-0998">Cell outer membrane</keyword>
<dbReference type="InterPro" id="IPR038591">
    <property type="entry name" value="NolW-like_sf"/>
</dbReference>
<evidence type="ECO:0000256" key="1">
    <source>
        <dbReference type="ARBA" id="ARBA00004442"/>
    </source>
</evidence>
<evidence type="ECO:0000256" key="2">
    <source>
        <dbReference type="ARBA" id="ARBA00022729"/>
    </source>
</evidence>
<keyword evidence="3" id="KW-0653">Protein transport</keyword>
<protein>
    <recommendedName>
        <fullName evidence="3">Type 3 secretion system secretin</fullName>
        <shortName evidence="3">T3SS secretin</shortName>
    </recommendedName>
</protein>
<feature type="compositionally biased region" description="Polar residues" evidence="5">
    <location>
        <begin position="641"/>
        <end position="651"/>
    </location>
</feature>
<comment type="subunit">
    <text evidence="3">The core secretion machinery of the T3SS is composed of approximately 20 different proteins, including cytoplasmic components, a base, an export apparatus and a needle. This subunit is part of the base, which anchors the injectisome in the bacterial cell envelope. Forms a stable homooligomeric complex.</text>
</comment>
<dbReference type="Gene3D" id="3.55.50.30">
    <property type="match status" value="1"/>
</dbReference>
<comment type="function">
    <text evidence="3">Component of the type III secretion system (T3SS), also called injectisome, which is used to inject bacterial effector proteins into eukaryotic host cells. Forms a ring-shaped multimeric structure with an apparent central pore in the outer membrane.</text>
</comment>
<feature type="compositionally biased region" description="Polar residues" evidence="5">
    <location>
        <begin position="258"/>
        <end position="267"/>
    </location>
</feature>
<evidence type="ECO:0000256" key="4">
    <source>
        <dbReference type="RuleBase" id="RU004004"/>
    </source>
</evidence>
<dbReference type="EMBL" id="JABAFY010000007">
    <property type="protein sequence ID" value="NME51528.1"/>
    <property type="molecule type" value="Genomic_DNA"/>
</dbReference>
<dbReference type="Pfam" id="PF00263">
    <property type="entry name" value="Secretin"/>
    <property type="match status" value="1"/>
</dbReference>
<dbReference type="RefSeq" id="WP_168934953.1">
    <property type="nucleotide sequence ID" value="NZ_JABAFY010000007.1"/>
</dbReference>
<evidence type="ECO:0000313" key="8">
    <source>
        <dbReference type="EMBL" id="NME51528.1"/>
    </source>
</evidence>
<feature type="domain" description="Type II/III secretion system secretin-like" evidence="6">
    <location>
        <begin position="381"/>
        <end position="546"/>
    </location>
</feature>
<comment type="caution">
    <text evidence="8">The sequence shown here is derived from an EMBL/GenBank/DDBJ whole genome shotgun (WGS) entry which is preliminary data.</text>
</comment>
<feature type="domain" description="NolW-like" evidence="7">
    <location>
        <begin position="178"/>
        <end position="302"/>
    </location>
</feature>
<proteinExistence type="inferred from homology"/>
<evidence type="ECO:0000313" key="9">
    <source>
        <dbReference type="Proteomes" id="UP000522333"/>
    </source>
</evidence>
<dbReference type="InterPro" id="IPR005644">
    <property type="entry name" value="NolW-like"/>
</dbReference>
<comment type="subcellular location">
    <subcellularLocation>
        <location evidence="1 3 4">Cell outer membrane</location>
    </subcellularLocation>
</comment>
<reference evidence="8 9" key="1">
    <citation type="submission" date="2020-04" db="EMBL/GenBank/DDBJ databases">
        <authorList>
            <person name="Hitch T.C.A."/>
            <person name="Wylensek D."/>
            <person name="Clavel T."/>
        </authorList>
    </citation>
    <scope>NUCLEOTIDE SEQUENCE [LARGE SCALE GENOMIC DNA]</scope>
    <source>
        <strain evidence="8 9">PG-251-APC-1</strain>
    </source>
</reference>
<organism evidence="8 9">
    <name type="scientific">Desulfovibrio piger</name>
    <dbReference type="NCBI Taxonomy" id="901"/>
    <lineage>
        <taxon>Bacteria</taxon>
        <taxon>Pseudomonadati</taxon>
        <taxon>Thermodesulfobacteriota</taxon>
        <taxon>Desulfovibrionia</taxon>
        <taxon>Desulfovibrionales</taxon>
        <taxon>Desulfovibrionaceae</taxon>
        <taxon>Desulfovibrio</taxon>
    </lineage>
</organism>
<dbReference type="GO" id="GO:0030257">
    <property type="term" value="C:type III protein secretion system complex"/>
    <property type="evidence" value="ECO:0007669"/>
    <property type="project" value="UniProtKB-UniRule"/>
</dbReference>
<dbReference type="GO" id="GO:0015627">
    <property type="term" value="C:type II protein secretion system complex"/>
    <property type="evidence" value="ECO:0007669"/>
    <property type="project" value="TreeGrafter"/>
</dbReference>
<feature type="chain" id="PRO_5033189738" description="Type 3 secretion system secretin" evidence="3">
    <location>
        <begin position="19"/>
        <end position="651"/>
    </location>
</feature>
<accession>A0A848CB24</accession>
<feature type="compositionally biased region" description="Low complexity" evidence="5">
    <location>
        <begin position="594"/>
        <end position="604"/>
    </location>
</feature>
<dbReference type="PANTHER" id="PTHR30332:SF5">
    <property type="entry name" value="SPI-1 TYPE 3 SECRETION SYSTEM SECRETIN"/>
    <property type="match status" value="1"/>
</dbReference>
<dbReference type="GO" id="GO:0030254">
    <property type="term" value="P:protein secretion by the type III secretion system"/>
    <property type="evidence" value="ECO:0007669"/>
    <property type="project" value="UniProtKB-UniRule"/>
</dbReference>
<comment type="similarity">
    <text evidence="3">Belongs to the bacterial secretin family. T3SS SctC subfamily.</text>
</comment>
<evidence type="ECO:0000256" key="5">
    <source>
        <dbReference type="SAM" id="MobiDB-lite"/>
    </source>
</evidence>
<feature type="region of interest" description="Disordered" evidence="5">
    <location>
        <begin position="246"/>
        <end position="269"/>
    </location>
</feature>
<dbReference type="AlphaFoldDB" id="A0A848CB24"/>
<dbReference type="Proteomes" id="UP000522333">
    <property type="component" value="Unassembled WGS sequence"/>
</dbReference>
<dbReference type="NCBIfam" id="TIGR02516">
    <property type="entry name" value="type_III_yscC"/>
    <property type="match status" value="1"/>
</dbReference>
<sequence length="651" mass="69049" precursor="true">MKRLVAVCLCWIFCCLLATEGLCASSRSAFPFRAAFSHYADNENICTVLSAFARAEGYGSVCSPALKGQMSGRFEQVDPRTFLNGMRSAFGVRWYTQGRTVTFWNDSEKAEAFLAPSTVSAAALRDMLRSAGMISPQLPVKLLHAQNLLSVSGPPIYLDQLRGAMKAFEDAQGSRSVMRVFPLKYAWAEDMKVNSMDSTVTIPGVASILQAMANGTPLTGSQVTVQPSAQGGLRGKGLIAMNASTDTSQASPAVPQNGKDQSGTTAGPSIIADPRVNAVVVTDAEYRMSYYAKVIADLDKPVELVEIHAAIVDIDSDFSRDFGVNWSGAGAYGKHWTGGGSAGGTSTSGIFPSAGASSAGGLSYSTLYSYGSDYFLARVTALEEDGQARVLGKPSVLTMDNVQASLENTSSYYVPVSGNESSDLFKIDSGTVLKVTPHIIPGLPGQADSIKLMVSVQDDRDDGSSLFSVDPNNLSPIKQTKINTQAIVGEGQSLLIGGHYYEIQSDAETGIPGLKNIPILGGLFGSTGKKHQRMERLILITPRIVRMDTASNVPSRVDDPRFSRTPTQADYEERRPKEMPVGGCARRRELAPDVQPAPSVTVTPQPAPVPATNKSIQNSTMPQPILTPASTGAQPVPAPVGSTSVSAGGRQ</sequence>
<dbReference type="GO" id="GO:0009279">
    <property type="term" value="C:cell outer membrane"/>
    <property type="evidence" value="ECO:0007669"/>
    <property type="project" value="UniProtKB-SubCell"/>
</dbReference>
<dbReference type="InterPro" id="IPR003522">
    <property type="entry name" value="T3SS_OM_pore_YscC"/>
</dbReference>
<keyword evidence="3" id="KW-0472">Membrane</keyword>
<feature type="region of interest" description="Disordered" evidence="5">
    <location>
        <begin position="554"/>
        <end position="651"/>
    </location>
</feature>
<evidence type="ECO:0000256" key="3">
    <source>
        <dbReference type="HAMAP-Rule" id="MF_02219"/>
    </source>
</evidence>
<evidence type="ECO:0000259" key="6">
    <source>
        <dbReference type="Pfam" id="PF00263"/>
    </source>
</evidence>
<dbReference type="Gene3D" id="3.30.1370.120">
    <property type="match status" value="2"/>
</dbReference>
<feature type="signal peptide" evidence="3">
    <location>
        <begin position="1"/>
        <end position="18"/>
    </location>
</feature>
<evidence type="ECO:0000259" key="7">
    <source>
        <dbReference type="Pfam" id="PF03958"/>
    </source>
</evidence>
<dbReference type="InterPro" id="IPR050810">
    <property type="entry name" value="Bact_Secretion_Sys_Channel"/>
</dbReference>
<gene>
    <name evidence="3 8" type="primary">sctC</name>
    <name evidence="8" type="ORF">HF854_03040</name>
</gene>
<name>A0A848CB24_9BACT</name>
<keyword evidence="2 3" id="KW-0732">Signal</keyword>
<dbReference type="InterPro" id="IPR004846">
    <property type="entry name" value="T2SS/T3SS_dom"/>
</dbReference>
<dbReference type="PANTHER" id="PTHR30332">
    <property type="entry name" value="PROBABLE GENERAL SECRETION PATHWAY PROTEIN D"/>
    <property type="match status" value="1"/>
</dbReference>
<feature type="compositionally biased region" description="Polar residues" evidence="5">
    <location>
        <begin position="613"/>
        <end position="633"/>
    </location>
</feature>
<keyword evidence="3 4" id="KW-0813">Transport</keyword>
<keyword evidence="3" id="KW-0811">Translocation</keyword>
<dbReference type="Pfam" id="PF03958">
    <property type="entry name" value="Secretin_N"/>
    <property type="match status" value="1"/>
</dbReference>